<sequence>MRLVDRIQQIHQQVPVPWIVAMAMLVFFFAFSLRHKDDPRPDPYASGGFPQYYMTSVETREYGTSGNLRYRLTTPQITHFQKDTESPSEHDYTMIESPTMEFFDEDPTAPWIVNAREGKSQMNGELIQLLNDVEIQQQTSSNGLVRISTSKLDLLPKTQFARTDKAVKMRSAKGQMTAEGMEADFTNSQFQLKSQVKAVYEPR</sequence>
<feature type="transmembrane region" description="Helical" evidence="6">
    <location>
        <begin position="15"/>
        <end position="33"/>
    </location>
</feature>
<reference evidence="8" key="1">
    <citation type="journal article" date="2019" name="Int. J. Syst. Evol. Microbiol.">
        <title>The Global Catalogue of Microorganisms (GCM) 10K type strain sequencing project: providing services to taxonomists for standard genome sequencing and annotation.</title>
        <authorList>
            <consortium name="The Broad Institute Genomics Platform"/>
            <consortium name="The Broad Institute Genome Sequencing Center for Infectious Disease"/>
            <person name="Wu L."/>
            <person name="Ma J."/>
        </authorList>
    </citation>
    <scope>NUCLEOTIDE SEQUENCE [LARGE SCALE GENOMIC DNA]</scope>
    <source>
        <strain evidence="8">KCTC 52237</strain>
    </source>
</reference>
<dbReference type="InterPro" id="IPR052363">
    <property type="entry name" value="LPS_export_LptC"/>
</dbReference>
<name>A0ABV7FFC1_9GAMM</name>
<protein>
    <recommendedName>
        <fullName evidence="6">Lipopolysaccharide export system protein LptC</fullName>
    </recommendedName>
</protein>
<comment type="similarity">
    <text evidence="6">Belongs to the LptC family.</text>
</comment>
<dbReference type="InterPro" id="IPR010664">
    <property type="entry name" value="LipoPS_assembly_LptC-rel"/>
</dbReference>
<comment type="caution">
    <text evidence="7">The sequence shown here is derived from an EMBL/GenBank/DDBJ whole genome shotgun (WGS) entry which is preliminary data.</text>
</comment>
<comment type="subunit">
    <text evidence="6">Component of the lipopolysaccharide transport and assembly complex. Interacts with LptA and the LptBFG transporter complex.</text>
</comment>
<dbReference type="InterPro" id="IPR026265">
    <property type="entry name" value="LptC"/>
</dbReference>
<evidence type="ECO:0000256" key="2">
    <source>
        <dbReference type="ARBA" id="ARBA00022519"/>
    </source>
</evidence>
<dbReference type="PANTHER" id="PTHR37481">
    <property type="entry name" value="LIPOPOLYSACCHARIDE EXPORT SYSTEM PROTEIN LPTC"/>
    <property type="match status" value="1"/>
</dbReference>
<evidence type="ECO:0000256" key="4">
    <source>
        <dbReference type="ARBA" id="ARBA00022989"/>
    </source>
</evidence>
<keyword evidence="4 6" id="KW-1133">Transmembrane helix</keyword>
<proteinExistence type="inferred from homology"/>
<evidence type="ECO:0000313" key="8">
    <source>
        <dbReference type="Proteomes" id="UP001595555"/>
    </source>
</evidence>
<evidence type="ECO:0000256" key="1">
    <source>
        <dbReference type="ARBA" id="ARBA00022475"/>
    </source>
</evidence>
<evidence type="ECO:0000256" key="3">
    <source>
        <dbReference type="ARBA" id="ARBA00022692"/>
    </source>
</evidence>
<dbReference type="NCBIfam" id="TIGR04409">
    <property type="entry name" value="LptC_YrbK"/>
    <property type="match status" value="1"/>
</dbReference>
<organism evidence="7 8">
    <name type="scientific">Cellvibrio fontiphilus</name>
    <dbReference type="NCBI Taxonomy" id="1815559"/>
    <lineage>
        <taxon>Bacteria</taxon>
        <taxon>Pseudomonadati</taxon>
        <taxon>Pseudomonadota</taxon>
        <taxon>Gammaproteobacteria</taxon>
        <taxon>Cellvibrionales</taxon>
        <taxon>Cellvibrionaceae</taxon>
        <taxon>Cellvibrio</taxon>
    </lineage>
</organism>
<keyword evidence="3 6" id="KW-0812">Transmembrane</keyword>
<dbReference type="PANTHER" id="PTHR37481:SF1">
    <property type="entry name" value="LIPOPOLYSACCHARIDE EXPORT SYSTEM PROTEIN LPTC"/>
    <property type="match status" value="1"/>
</dbReference>
<gene>
    <name evidence="6 7" type="primary">lptC</name>
    <name evidence="7" type="ORF">ACFODX_12185</name>
</gene>
<dbReference type="Proteomes" id="UP001595555">
    <property type="component" value="Unassembled WGS sequence"/>
</dbReference>
<keyword evidence="8" id="KW-1185">Reference proteome</keyword>
<dbReference type="RefSeq" id="WP_378119463.1">
    <property type="nucleotide sequence ID" value="NZ_JBHRTF010000004.1"/>
</dbReference>
<comment type="function">
    <text evidence="6">Involved in the assembly of lipopolysaccharide (LPS). Required for the translocation of LPS from the inner membrane to the outer membrane. Facilitates the transfer of LPS from the inner membrane to the periplasmic protein LptA. Could be a docking site for LptA.</text>
</comment>
<accession>A0ABV7FFC1</accession>
<evidence type="ECO:0000256" key="6">
    <source>
        <dbReference type="HAMAP-Rule" id="MF_01915"/>
    </source>
</evidence>
<evidence type="ECO:0000256" key="5">
    <source>
        <dbReference type="ARBA" id="ARBA00023136"/>
    </source>
</evidence>
<keyword evidence="1 6" id="KW-1003">Cell membrane</keyword>
<evidence type="ECO:0000313" key="7">
    <source>
        <dbReference type="EMBL" id="MFC3116321.1"/>
    </source>
</evidence>
<dbReference type="EMBL" id="JBHRTF010000004">
    <property type="protein sequence ID" value="MFC3116321.1"/>
    <property type="molecule type" value="Genomic_DNA"/>
</dbReference>
<keyword evidence="5 6" id="KW-0472">Membrane</keyword>
<dbReference type="Pfam" id="PF06835">
    <property type="entry name" value="LptC"/>
    <property type="match status" value="1"/>
</dbReference>
<dbReference type="HAMAP" id="MF_01915">
    <property type="entry name" value="LPS_assembly_LptC"/>
    <property type="match status" value="1"/>
</dbReference>
<keyword evidence="2 6" id="KW-0997">Cell inner membrane</keyword>
<comment type="subcellular location">
    <subcellularLocation>
        <location evidence="6">Cell inner membrane</location>
        <topology evidence="6">Single-pass membrane protein</topology>
    </subcellularLocation>
</comment>
<dbReference type="Gene3D" id="2.60.450.10">
    <property type="entry name" value="Lipopolysaccharide (LPS) transport protein A like domain"/>
    <property type="match status" value="1"/>
</dbReference>